<dbReference type="AlphaFoldDB" id="A0A9P8Q7W8"/>
<comment type="caution">
    <text evidence="2">The sequence shown here is derived from an EMBL/GenBank/DDBJ whole genome shotgun (WGS) entry which is preliminary data.</text>
</comment>
<reference evidence="2" key="2">
    <citation type="submission" date="2021-01" db="EMBL/GenBank/DDBJ databases">
        <authorList>
            <person name="Schikora-Tamarit M.A."/>
        </authorList>
    </citation>
    <scope>NUCLEOTIDE SEQUENCE</scope>
    <source>
        <strain evidence="2">CBS2887</strain>
    </source>
</reference>
<evidence type="ECO:0000313" key="2">
    <source>
        <dbReference type="EMBL" id="KAH3684687.1"/>
    </source>
</evidence>
<gene>
    <name evidence="2" type="ORF">WICPIJ_004322</name>
</gene>
<proteinExistence type="predicted"/>
<evidence type="ECO:0000256" key="1">
    <source>
        <dbReference type="SAM" id="SignalP"/>
    </source>
</evidence>
<reference evidence="2" key="1">
    <citation type="journal article" date="2021" name="Open Biol.">
        <title>Shared evolutionary footprints suggest mitochondrial oxidative damage underlies multiple complex I losses in fungi.</title>
        <authorList>
            <person name="Schikora-Tamarit M.A."/>
            <person name="Marcet-Houben M."/>
            <person name="Nosek J."/>
            <person name="Gabaldon T."/>
        </authorList>
    </citation>
    <scope>NUCLEOTIDE SEQUENCE</scope>
    <source>
        <strain evidence="2">CBS2887</strain>
    </source>
</reference>
<keyword evidence="3" id="KW-1185">Reference proteome</keyword>
<feature type="chain" id="PRO_5040191652" evidence="1">
    <location>
        <begin position="24"/>
        <end position="249"/>
    </location>
</feature>
<dbReference type="EMBL" id="JAEUBG010002357">
    <property type="protein sequence ID" value="KAH3684687.1"/>
    <property type="molecule type" value="Genomic_DNA"/>
</dbReference>
<protein>
    <submittedName>
        <fullName evidence="2">Uncharacterized protein</fullName>
    </submittedName>
</protein>
<name>A0A9P8Q7W8_WICPI</name>
<feature type="signal peptide" evidence="1">
    <location>
        <begin position="1"/>
        <end position="23"/>
    </location>
</feature>
<accession>A0A9P8Q7W8</accession>
<sequence length="249" mass="28181">MLIGGLTVLAAVALLVFRVAVSGWICKDKVFSMRPWILEIFHSNEEVVLLYFKSPEVVWYLKSFICKKDTGIFKRKSVAVDFLSILNSPSGGMKWITFSMSNFSSSTHLWNWKSCNWFISCNFMKHCGIPDNLETISISPLMKDLRTVPFGEISTFRDSITSRYISFFLYLIPLERHGTSVPIWSLELLLNPRKPVLLVVLPLPLMPLLPLLDLLNRDLEISGGGMICLSWLKFTDCGTPNCTTSSSKS</sequence>
<organism evidence="2 3">
    <name type="scientific">Wickerhamomyces pijperi</name>
    <name type="common">Yeast</name>
    <name type="synonym">Pichia pijperi</name>
    <dbReference type="NCBI Taxonomy" id="599730"/>
    <lineage>
        <taxon>Eukaryota</taxon>
        <taxon>Fungi</taxon>
        <taxon>Dikarya</taxon>
        <taxon>Ascomycota</taxon>
        <taxon>Saccharomycotina</taxon>
        <taxon>Saccharomycetes</taxon>
        <taxon>Phaffomycetales</taxon>
        <taxon>Wickerhamomycetaceae</taxon>
        <taxon>Wickerhamomyces</taxon>
    </lineage>
</organism>
<dbReference type="Proteomes" id="UP000774326">
    <property type="component" value="Unassembled WGS sequence"/>
</dbReference>
<keyword evidence="1" id="KW-0732">Signal</keyword>
<evidence type="ECO:0000313" key="3">
    <source>
        <dbReference type="Proteomes" id="UP000774326"/>
    </source>
</evidence>